<dbReference type="Gene3D" id="1.25.40.20">
    <property type="entry name" value="Ankyrin repeat-containing domain"/>
    <property type="match status" value="2"/>
</dbReference>
<evidence type="ECO:0000256" key="3">
    <source>
        <dbReference type="PROSITE-ProRule" id="PRU00023"/>
    </source>
</evidence>
<dbReference type="Proteomes" id="UP000054075">
    <property type="component" value="Unassembled WGS sequence"/>
</dbReference>
<dbReference type="InterPro" id="IPR036770">
    <property type="entry name" value="Ankyrin_rpt-contain_sf"/>
</dbReference>
<evidence type="ECO:0000256" key="1">
    <source>
        <dbReference type="ARBA" id="ARBA00022737"/>
    </source>
</evidence>
<comment type="caution">
    <text evidence="4">The sequence shown here is derived from an EMBL/GenBank/DDBJ whole genome shotgun (WGS) entry which is preliminary data.</text>
</comment>
<name>A8PN01_9COXI</name>
<dbReference type="RefSeq" id="WP_006036013.1">
    <property type="nucleotide sequence ID" value="NZ_AAQJ02000001.1"/>
</dbReference>
<proteinExistence type="predicted"/>
<organism evidence="4 5">
    <name type="scientific">Rickettsiella grylli</name>
    <dbReference type="NCBI Taxonomy" id="59196"/>
    <lineage>
        <taxon>Bacteria</taxon>
        <taxon>Pseudomonadati</taxon>
        <taxon>Pseudomonadota</taxon>
        <taxon>Gammaproteobacteria</taxon>
        <taxon>Legionellales</taxon>
        <taxon>Coxiellaceae</taxon>
        <taxon>Rickettsiella</taxon>
    </lineage>
</organism>
<sequence length="2279" mass="259499">MLDYRGVPPEEFYTRYNALADPFSLSLSAQIIEDKNPGSFFIINKENGQSLLHEAAKREDLELLNLLIKMGHEINYLDNEYKTPLYDACSRLNVDSVNQLLYHGADPNLGNSNQILHGNRYDDGGEELVDYQGETVPLVATIDSITTLAFEQLTDTLNQPYTGDLSDLTIDHSSEQKGASIVRELISRGVNVNLQTGPDHFSALHRAVTYKYTLLIQELIHSGQANPYLIDRDGETALHIVANYRSQIEKKFQRDVMQKEKEIAELMIPYLDTLEMKETKFGNTPLHTAVIRSNEFVVKLLYQKDYLFQNRKLLSIPNKAGNTALHEAVKAARRGPNILKLLLRVATNDELAIVNYEGKTAKDIAEDLLQESTRIDSFIQELKTSEKKLDKLMDRFGYRMSDLQNLNDGTIHKTFEWEPLTSDQLIQLRETINHIDSALTSLKNNAFFNAAMKDFEIIKDINRLSLHLKNFDELASSQNDHLLIEAVDNYHCQAMKIRDDINNNFLDKKYLESLTSVRQEEYFSWKNQLLKLPSSFPDLMTMDSQAYQTDHIQASLYLSSAEEQINNYNYNDAKEHIEAAIEIYHRLNAYGALENAYQMLAKITLSQGPSTIAAYEAINLNKVQSLDQQEKLQGHLALATLYNELMEQAIYRPSSLSFPLSTKTLYALMDRKSYYFYQIYKMTQGPLDNMAHTVLQRELGIAKNAPLGTYNIQQCIAVVAFDPIRKKVVLSHFDQFSGPLSFIEQLLREFSEGSKIDLYLSGARDRISLASHTSTISDNNIEQVLKQIYAEKDRFVIKSSDLGDKPSPEAIVFDVESQRLIHAAPNFPDTSLESREVNFQLQWIKGDYLRPLNRVDFSKNEATRKINFSFEEQQQIQEQFLHYEKVAGQTEAWNHQRFYPLLAFYNEQVGRAALDSHQALRTPLVKSDVVNTNENDPDSAVFVEQRNNDIIRNIAIDMDGTIPLDFDPEQLPCLEGTKRKRAAQCIIDSQLLLDYLKKLKGSTPTKILNYLSSWRRMGGTKKEEVARLTHHAKIMTHLNKVNQFSSRFMGILFSEKAIVNLFSGDPTAAINLATFTGSSHLFVNLAKRLDEKATRLLAAGKNSQARILRTGVTPVIRRGTGLLIAYDMYEQIKALKKDSHNTEAWIGVISDGIFLTTDVLGIGIEMLELSSVTIAALGLSALFNPLADIASVIIILGTQIYGAVKKVSNEDHYVQLTAWEKFKEGCLAFLTLKPEAYLQTMIEEGAEYERLLAKQFNYIKNFTEIKYFVFPGIVKNGIICQLVEASCGNVFFMQRKHCLGLKKVCGPSFKDIVDNSVYFKRKRSQSELKVSRERIAAPPGAQLFCLPTTKDGVPPPPEIVFRCDAALGLNITNNTLGNTAFYDLGEGKDYAFGFDDISNIFVVNNGAKRYAGGYKADTFIVGANKIVNANYFGKRGLDGKGGIDTLNLKEFKPEKKVTINLNKGFLNYSDSRDTLDIKHIENLICGNFSLSVITGCDTQKVDVLGGPTFEKADTIFVPKNSTCHYTTTFYLNPYSTLNNTAEQGDFIYSIQSGSGMISVNLTLDSNTTLFNFYNTLNHRFLMNADISDLYALSSSKKVITFHFPEQKVNKIFRALKTITLAKSNASSRITFDYQFNSEIFLSPTYLDVLPKVIEAKASLKTLNALLENRDINGTVIINDRNKIHKILFNFVKTSNFSLNNFKLEIIYSELKNIFFQFIDGTEIKITNDTHYLFFTGSQKNITDIITFYSPIARRLNMLCNIKTFQNQRVLIGHHGHQVVYNDKYAFETHFYSNGGQGLLIIQPSLPPLLLTLNDVILHHDPFSRAIDTVDFRQIKTKIETDLGIATNAITVIILSQNNTHEFQLLASKRERTFENDLVLILGTRLYKNILVDYLAVRLKDALLTHWYKDYLQIILNVAPLKIVGNFPNLTLQPFPFIVDETHDFITLGIENVEENTEIIIPRESDFNTFYQHNKTNLIFTNTLTTSNTIKPFTIVLENFYNEPQLETLSFTFSNQKIVLSKNLTDLYVVEDFEQAKRKQEAILEKESRAILRSQSIQPTQFQSTEEGRTLANSNVTKQRRSLVKSLTKNAPSTFMFTHKDTMSPFHFFTSKPTLSSRLKHVKTKHHCRSPRVVHNTGERPVTNSATGLSCLINRFVNELKIKSVAWISTLFMPFGQEKTEIRPPHFHEMPTLEDVNSFRSSLKNDVEFEYPGHWVSHVYFTKWLFGMFGRHSVVHRMNKAERASYVPIEKSFNPFIEHEKTLTRRHPQSGPYRMIGERL</sequence>
<reference evidence="4" key="2">
    <citation type="submission" date="2007-10" db="EMBL/GenBank/DDBJ databases">
        <authorList>
            <person name="Myers G.S."/>
        </authorList>
    </citation>
    <scope>NUCLEOTIDE SEQUENCE [LARGE SCALE GENOMIC DNA]</scope>
</reference>
<evidence type="ECO:0000256" key="2">
    <source>
        <dbReference type="ARBA" id="ARBA00023043"/>
    </source>
</evidence>
<dbReference type="InterPro" id="IPR002110">
    <property type="entry name" value="Ankyrin_rpt"/>
</dbReference>
<feature type="repeat" description="ANK" evidence="3">
    <location>
        <begin position="47"/>
        <end position="79"/>
    </location>
</feature>
<dbReference type="STRING" id="59196.RICGR_0870"/>
<keyword evidence="2 3" id="KW-0040">ANK repeat</keyword>
<accession>A8PN01</accession>
<dbReference type="SUPFAM" id="SSF48403">
    <property type="entry name" value="Ankyrin repeat"/>
    <property type="match status" value="1"/>
</dbReference>
<feature type="repeat" description="ANK" evidence="3">
    <location>
        <begin position="80"/>
        <end position="112"/>
    </location>
</feature>
<dbReference type="PROSITE" id="PS50088">
    <property type="entry name" value="ANK_REPEAT"/>
    <property type="match status" value="2"/>
</dbReference>
<dbReference type="PANTHER" id="PTHR24171">
    <property type="entry name" value="ANKYRIN REPEAT DOMAIN-CONTAINING PROTEIN 39-RELATED"/>
    <property type="match status" value="1"/>
</dbReference>
<evidence type="ECO:0000313" key="4">
    <source>
        <dbReference type="EMBL" id="EDP47052.1"/>
    </source>
</evidence>
<dbReference type="OrthoDB" id="5649125at2"/>
<dbReference type="eggNOG" id="COG2931">
    <property type="taxonomic scope" value="Bacteria"/>
</dbReference>
<gene>
    <name evidence="4" type="ORF">RICGR_0870</name>
</gene>
<keyword evidence="5" id="KW-1185">Reference proteome</keyword>
<dbReference type="PROSITE" id="PS50297">
    <property type="entry name" value="ANK_REP_REGION"/>
    <property type="match status" value="1"/>
</dbReference>
<dbReference type="eggNOG" id="COG0666">
    <property type="taxonomic scope" value="Bacteria"/>
</dbReference>
<dbReference type="Pfam" id="PF12796">
    <property type="entry name" value="Ank_2"/>
    <property type="match status" value="2"/>
</dbReference>
<protein>
    <submittedName>
        <fullName evidence="4">Uncharacterized protein</fullName>
    </submittedName>
</protein>
<keyword evidence="1" id="KW-0677">Repeat</keyword>
<reference evidence="4" key="1">
    <citation type="submission" date="2006-04" db="EMBL/GenBank/DDBJ databases">
        <authorList>
            <person name="Seshadri R."/>
            <person name="Federici B.A."/>
        </authorList>
    </citation>
    <scope>NUCLEOTIDE SEQUENCE [LARGE SCALE GENOMIC DNA]</scope>
</reference>
<dbReference type="SMART" id="SM00248">
    <property type="entry name" value="ANK"/>
    <property type="match status" value="7"/>
</dbReference>
<evidence type="ECO:0000313" key="5">
    <source>
        <dbReference type="Proteomes" id="UP000054075"/>
    </source>
</evidence>
<dbReference type="EMBL" id="AAQJ02000001">
    <property type="protein sequence ID" value="EDP47052.1"/>
    <property type="molecule type" value="Genomic_DNA"/>
</dbReference>